<keyword evidence="2" id="KW-1185">Reference proteome</keyword>
<accession>A0A3Q0RUI9</accession>
<name>A0A3Q0RUI9_AMPCI</name>
<dbReference type="Ensembl" id="ENSACIT00000014479.1">
    <property type="protein sequence ID" value="ENSACIP00000014097.1"/>
    <property type="gene ID" value="ENSACIG00000010973.1"/>
</dbReference>
<reference evidence="1" key="2">
    <citation type="submission" date="2025-09" db="UniProtKB">
        <authorList>
            <consortium name="Ensembl"/>
        </authorList>
    </citation>
    <scope>IDENTIFICATION</scope>
</reference>
<dbReference type="STRING" id="61819.ENSACIP00000014097"/>
<proteinExistence type="predicted"/>
<reference evidence="1" key="1">
    <citation type="submission" date="2025-08" db="UniProtKB">
        <authorList>
            <consortium name="Ensembl"/>
        </authorList>
    </citation>
    <scope>IDENTIFICATION</scope>
</reference>
<dbReference type="Proteomes" id="UP000261340">
    <property type="component" value="Unplaced"/>
</dbReference>
<organism evidence="1 2">
    <name type="scientific">Amphilophus citrinellus</name>
    <name type="common">Midas cichlid</name>
    <name type="synonym">Cichlasoma citrinellum</name>
    <dbReference type="NCBI Taxonomy" id="61819"/>
    <lineage>
        <taxon>Eukaryota</taxon>
        <taxon>Metazoa</taxon>
        <taxon>Chordata</taxon>
        <taxon>Craniata</taxon>
        <taxon>Vertebrata</taxon>
        <taxon>Euteleostomi</taxon>
        <taxon>Actinopterygii</taxon>
        <taxon>Neopterygii</taxon>
        <taxon>Teleostei</taxon>
        <taxon>Neoteleostei</taxon>
        <taxon>Acanthomorphata</taxon>
        <taxon>Ovalentaria</taxon>
        <taxon>Cichlomorphae</taxon>
        <taxon>Cichliformes</taxon>
        <taxon>Cichlidae</taxon>
        <taxon>New World cichlids</taxon>
        <taxon>Cichlasomatinae</taxon>
        <taxon>Heroini</taxon>
        <taxon>Amphilophus</taxon>
    </lineage>
</organism>
<dbReference type="AlphaFoldDB" id="A0A3Q0RUI9"/>
<evidence type="ECO:0000313" key="1">
    <source>
        <dbReference type="Ensembl" id="ENSACIP00000014097.1"/>
    </source>
</evidence>
<protein>
    <submittedName>
        <fullName evidence="1">Uncharacterized protein</fullName>
    </submittedName>
</protein>
<evidence type="ECO:0000313" key="2">
    <source>
        <dbReference type="Proteomes" id="UP000261340"/>
    </source>
</evidence>
<dbReference type="GeneTree" id="ENSGT00940000177559"/>
<sequence>NATAAVEEAHLERFYIEACDDGSVDVLAIDRVSTEMTLTVITTVTRPICGLMGTIRLVAVTRGTFYPVRNRVTGTPPWSQA</sequence>